<dbReference type="EMBL" id="CP015519">
    <property type="protein sequence ID" value="APG27985.1"/>
    <property type="molecule type" value="Genomic_DNA"/>
</dbReference>
<protein>
    <submittedName>
        <fullName evidence="2">Uncharacterized protein</fullName>
    </submittedName>
</protein>
<feature type="signal peptide" evidence="1">
    <location>
        <begin position="1"/>
        <end position="23"/>
    </location>
</feature>
<dbReference type="KEGG" id="pef:A7E78_09130"/>
<sequence>MKRFRKAICCFVAILLMPMTGFAGDWPNIERSLQGWQGEKQVLLRSSLADPLMSPLVQDLLEDLLSEGYTVLPVEAKAVAKSGLMLDLRITDGNEILALRRAEDGAIIAFERRSVQALPSAVEVKEPVVSQMVPPAVVQPVAVAATTVPSAAVTPVPSGATTVVRRESVTGPLYGPLALSGQPRNLALLAGEEIKGLQLGLLYDEKLVHYRLGEFGLESVGEFSPELGTKRALHLDAADLDDDGTRELAVLWAEDVQGIYQGTDSKLHAWLLAADMKPLVADLSGYLRLSGQQAALQKRGPYTPFKGPVLGLGQQAGEWTVGDKPLDWGGTIYATTPLDQRLALGNDKQGRLQLVDRKHGRPLPGGLLLQDLGDFSGPQVAVSLENPQYRSGFSKEDLVREEYHALPSRKAVAGDGSVYTVRRGRSAGLPLVGKPSGQDRIVRVVPQDNRLLLEEPFPGVDAYILDFALLERPGKHPAVILLLNDREDGKGAAHLLIQGGR</sequence>
<evidence type="ECO:0000313" key="3">
    <source>
        <dbReference type="Proteomes" id="UP000182517"/>
    </source>
</evidence>
<dbReference type="OrthoDB" id="5405417at2"/>
<keyword evidence="3" id="KW-1185">Reference proteome</keyword>
<dbReference type="Proteomes" id="UP000182517">
    <property type="component" value="Chromosome"/>
</dbReference>
<dbReference type="RefSeq" id="WP_072283947.1">
    <property type="nucleotide sequence ID" value="NZ_CP015519.1"/>
</dbReference>
<reference evidence="2 3" key="1">
    <citation type="journal article" date="2017" name="Genome Announc.">
        <title>Complete Genome Sequences of Two Acetylene-Fermenting Pelobacter acetylenicus Strains.</title>
        <authorList>
            <person name="Sutton J.M."/>
            <person name="Baesman S.M."/>
            <person name="Fierst J.L."/>
            <person name="Poret-Peterson A.T."/>
            <person name="Oremland R.S."/>
            <person name="Dunlap D.S."/>
            <person name="Akob D.M."/>
        </authorList>
    </citation>
    <scope>NUCLEOTIDE SEQUENCE [LARGE SCALE GENOMIC DNA]</scope>
    <source>
        <strain evidence="2 3">SFB93</strain>
    </source>
</reference>
<gene>
    <name evidence="2" type="ORF">A7E78_09130</name>
</gene>
<proteinExistence type="predicted"/>
<feature type="chain" id="PRO_5013086224" evidence="1">
    <location>
        <begin position="24"/>
        <end position="501"/>
    </location>
</feature>
<dbReference type="STRING" id="1842532.A7E78_09130"/>
<keyword evidence="1" id="KW-0732">Signal</keyword>
<dbReference type="AlphaFoldDB" id="A0A1L3GQ01"/>
<organism evidence="2 3">
    <name type="scientific">Syntrophotalea acetylenivorans</name>
    <dbReference type="NCBI Taxonomy" id="1842532"/>
    <lineage>
        <taxon>Bacteria</taxon>
        <taxon>Pseudomonadati</taxon>
        <taxon>Thermodesulfobacteriota</taxon>
        <taxon>Desulfuromonadia</taxon>
        <taxon>Desulfuromonadales</taxon>
        <taxon>Syntrophotaleaceae</taxon>
        <taxon>Syntrophotalea</taxon>
    </lineage>
</organism>
<evidence type="ECO:0000256" key="1">
    <source>
        <dbReference type="SAM" id="SignalP"/>
    </source>
</evidence>
<evidence type="ECO:0000313" key="2">
    <source>
        <dbReference type="EMBL" id="APG27985.1"/>
    </source>
</evidence>
<name>A0A1L3GQ01_9BACT</name>
<accession>A0A1L3GQ01</accession>